<evidence type="ECO:0000313" key="2">
    <source>
        <dbReference type="Proteomes" id="UP001239111"/>
    </source>
</evidence>
<reference evidence="1" key="1">
    <citation type="submission" date="2023-04" db="EMBL/GenBank/DDBJ databases">
        <title>A chromosome-level genome assembly of the parasitoid wasp Eretmocerus hayati.</title>
        <authorList>
            <person name="Zhong Y."/>
            <person name="Liu S."/>
            <person name="Liu Y."/>
        </authorList>
    </citation>
    <scope>NUCLEOTIDE SEQUENCE</scope>
    <source>
        <strain evidence="1">ZJU_SS_LIU_2023</strain>
    </source>
</reference>
<keyword evidence="2" id="KW-1185">Reference proteome</keyword>
<proteinExistence type="predicted"/>
<accession>A0ACC2NXN7</accession>
<organism evidence="1 2">
    <name type="scientific">Eretmocerus hayati</name>
    <dbReference type="NCBI Taxonomy" id="131215"/>
    <lineage>
        <taxon>Eukaryota</taxon>
        <taxon>Metazoa</taxon>
        <taxon>Ecdysozoa</taxon>
        <taxon>Arthropoda</taxon>
        <taxon>Hexapoda</taxon>
        <taxon>Insecta</taxon>
        <taxon>Pterygota</taxon>
        <taxon>Neoptera</taxon>
        <taxon>Endopterygota</taxon>
        <taxon>Hymenoptera</taxon>
        <taxon>Apocrita</taxon>
        <taxon>Proctotrupomorpha</taxon>
        <taxon>Chalcidoidea</taxon>
        <taxon>Aphelinidae</taxon>
        <taxon>Aphelininae</taxon>
        <taxon>Eretmocerus</taxon>
    </lineage>
</organism>
<gene>
    <name evidence="1" type="ORF">QAD02_011157</name>
</gene>
<sequence>MAPQNAPVQPARGVLPEDEPKVSSYPDLACQGVDLPGLGSDDDWDTMETYEETEKIGMEHYDDCYFSVIELDYSTYPRDSLRHQTYLQLDCVLKRIIDFAVRTSGNSLINRWDIIEPDVRGTYYIDDLFGDGHPEMKNWDITDSKVTLLRMNTKLPWRVFIEI</sequence>
<protein>
    <submittedName>
        <fullName evidence="1">Uncharacterized protein</fullName>
    </submittedName>
</protein>
<comment type="caution">
    <text evidence="1">The sequence shown here is derived from an EMBL/GenBank/DDBJ whole genome shotgun (WGS) entry which is preliminary data.</text>
</comment>
<evidence type="ECO:0000313" key="1">
    <source>
        <dbReference type="EMBL" id="KAJ8675371.1"/>
    </source>
</evidence>
<name>A0ACC2NXN7_9HYME</name>
<dbReference type="Proteomes" id="UP001239111">
    <property type="component" value="Chromosome 2"/>
</dbReference>
<dbReference type="EMBL" id="CM056742">
    <property type="protein sequence ID" value="KAJ8675371.1"/>
    <property type="molecule type" value="Genomic_DNA"/>
</dbReference>